<feature type="domain" description="Integrase catalytic" evidence="2">
    <location>
        <begin position="525"/>
        <end position="617"/>
    </location>
</feature>
<dbReference type="AlphaFoldDB" id="A0A423T448"/>
<dbReference type="InterPro" id="IPR041588">
    <property type="entry name" value="Integrase_H2C2"/>
</dbReference>
<dbReference type="OrthoDB" id="6382106at2759"/>
<evidence type="ECO:0000313" key="3">
    <source>
        <dbReference type="EMBL" id="ROT71008.1"/>
    </source>
</evidence>
<dbReference type="GO" id="GO:0003964">
    <property type="term" value="F:RNA-directed DNA polymerase activity"/>
    <property type="evidence" value="ECO:0007669"/>
    <property type="project" value="UniProtKB-EC"/>
</dbReference>
<reference evidence="3 4" key="2">
    <citation type="submission" date="2019-01" db="EMBL/GenBank/DDBJ databases">
        <title>The decoding of complex shrimp genome reveals the adaptation for benthos swimmer, frequently molting mechanism and breeding impact on genome.</title>
        <authorList>
            <person name="Sun Y."/>
            <person name="Gao Y."/>
            <person name="Yu Y."/>
        </authorList>
    </citation>
    <scope>NUCLEOTIDE SEQUENCE [LARGE SCALE GENOMIC DNA]</scope>
    <source>
        <tissue evidence="3">Muscle</tissue>
    </source>
</reference>
<dbReference type="EMBL" id="QCYY01002358">
    <property type="protein sequence ID" value="ROT71008.1"/>
    <property type="molecule type" value="Genomic_DNA"/>
</dbReference>
<dbReference type="Pfam" id="PF17921">
    <property type="entry name" value="Integrase_H2C2"/>
    <property type="match status" value="1"/>
</dbReference>
<dbReference type="InterPro" id="IPR012337">
    <property type="entry name" value="RNaseH-like_sf"/>
</dbReference>
<dbReference type="SUPFAM" id="SSF53098">
    <property type="entry name" value="Ribonuclease H-like"/>
    <property type="match status" value="1"/>
</dbReference>
<dbReference type="GO" id="GO:0015074">
    <property type="term" value="P:DNA integration"/>
    <property type="evidence" value="ECO:0007669"/>
    <property type="project" value="InterPro"/>
</dbReference>
<dbReference type="Gene3D" id="1.10.340.70">
    <property type="match status" value="1"/>
</dbReference>
<accession>A0A423T448</accession>
<dbReference type="PANTHER" id="PTHR37984:SF5">
    <property type="entry name" value="PROTEIN NYNRIN-LIKE"/>
    <property type="match status" value="1"/>
</dbReference>
<protein>
    <recommendedName>
        <fullName evidence="1">RNA-directed DNA polymerase</fullName>
        <ecNumber evidence="1">2.7.7.49</ecNumber>
    </recommendedName>
</protein>
<comment type="caution">
    <text evidence="3">The sequence shown here is derived from an EMBL/GenBank/DDBJ whole genome shotgun (WGS) entry which is preliminary data.</text>
</comment>
<dbReference type="Proteomes" id="UP000283509">
    <property type="component" value="Unassembled WGS sequence"/>
</dbReference>
<dbReference type="EC" id="2.7.7.49" evidence="1"/>
<evidence type="ECO:0000256" key="1">
    <source>
        <dbReference type="ARBA" id="ARBA00012493"/>
    </source>
</evidence>
<organism evidence="3 4">
    <name type="scientific">Penaeus vannamei</name>
    <name type="common">Whiteleg shrimp</name>
    <name type="synonym">Litopenaeus vannamei</name>
    <dbReference type="NCBI Taxonomy" id="6689"/>
    <lineage>
        <taxon>Eukaryota</taxon>
        <taxon>Metazoa</taxon>
        <taxon>Ecdysozoa</taxon>
        <taxon>Arthropoda</taxon>
        <taxon>Crustacea</taxon>
        <taxon>Multicrustacea</taxon>
        <taxon>Malacostraca</taxon>
        <taxon>Eumalacostraca</taxon>
        <taxon>Eucarida</taxon>
        <taxon>Decapoda</taxon>
        <taxon>Dendrobranchiata</taxon>
        <taxon>Penaeoidea</taxon>
        <taxon>Penaeidae</taxon>
        <taxon>Penaeus</taxon>
    </lineage>
</organism>
<reference evidence="3 4" key="1">
    <citation type="submission" date="2018-04" db="EMBL/GenBank/DDBJ databases">
        <authorList>
            <person name="Zhang X."/>
            <person name="Yuan J."/>
            <person name="Li F."/>
            <person name="Xiang J."/>
        </authorList>
    </citation>
    <scope>NUCLEOTIDE SEQUENCE [LARGE SCALE GENOMIC DNA]</scope>
    <source>
        <tissue evidence="3">Muscle</tissue>
    </source>
</reference>
<dbReference type="PANTHER" id="PTHR37984">
    <property type="entry name" value="PROTEIN CBG26694"/>
    <property type="match status" value="1"/>
</dbReference>
<name>A0A423T448_PENVA</name>
<sequence length="617" mass="67803">MDLLHRFPVCLVFEGLSAKNYVELDGYHHRISFTRGGTTGYHVPACHDVADETPEAVETPELLQSPSPVAVSPVHVAEETVVEARSGKFVAATVTRSSPDDMHLAIVETCTDRLTIPCTLVTVHGHCSSVWVVKPHPKPRKVRPGTVLGYASFLEPEEVVCTVPASAMTSDTPDSKPPAERLMATATPDLEQEEEEFLHCGEFQDDDYHSTACLDFGYEDEDFFAFPDTPPLDEACQHDELEAACAAVDSGTGGTEAVGAPLPIALGHLTADQEGQLSEVLDRFPTLFSGHLGQKSSALPAFSKPIEVHCDASTQALGGALLQHDAYWSRDASPSAEKACPLEQAQEAREDAADPLDLTRMTAEQMREHQLQDPACADLLGWLEGRQTVTGERPPVALSSFEVEDGVLYYLRTFPDRVVRQVYVPNHLQPQALRHAHCLPTAIHPGVHRTFQNLQGAWYFPNMHRLAREYLARCHACQQRKGVAGHAPMEGHPLPEAPLVRVSAYLMDVRGSVTGFRWFHCVTRVLRAFVDHYVTLFGPPDHLHTDNGLEFSSDEWCSLLEALQVQHSFSVANHPQSNGVVERTNRTVKDALAVLARQAPSQWPTHLPELSHPPGCG</sequence>
<evidence type="ECO:0000259" key="2">
    <source>
        <dbReference type="PROSITE" id="PS50994"/>
    </source>
</evidence>
<dbReference type="InterPro" id="IPR050951">
    <property type="entry name" value="Retrovirus_Pol_polyprotein"/>
</dbReference>
<gene>
    <name evidence="3" type="ORF">C7M84_010689</name>
</gene>
<evidence type="ECO:0000313" key="4">
    <source>
        <dbReference type="Proteomes" id="UP000283509"/>
    </source>
</evidence>
<dbReference type="GO" id="GO:0003676">
    <property type="term" value="F:nucleic acid binding"/>
    <property type="evidence" value="ECO:0007669"/>
    <property type="project" value="InterPro"/>
</dbReference>
<proteinExistence type="predicted"/>
<dbReference type="PROSITE" id="PS50994">
    <property type="entry name" value="INTEGRASE"/>
    <property type="match status" value="1"/>
</dbReference>
<dbReference type="Gene3D" id="3.30.420.10">
    <property type="entry name" value="Ribonuclease H-like superfamily/Ribonuclease H"/>
    <property type="match status" value="1"/>
</dbReference>
<dbReference type="InterPro" id="IPR036397">
    <property type="entry name" value="RNaseH_sf"/>
</dbReference>
<dbReference type="InterPro" id="IPR001584">
    <property type="entry name" value="Integrase_cat-core"/>
</dbReference>
<keyword evidence="4" id="KW-1185">Reference proteome</keyword>
<dbReference type="FunFam" id="1.10.340.70:FF:000001">
    <property type="entry name" value="Retrovirus-related Pol polyprotein from transposon gypsy-like Protein"/>
    <property type="match status" value="1"/>
</dbReference>